<sequence>MLITWLCLLLMSYSLCQVNCKNPKPVEVKQSRSLMAYARRYWIFARKCPGYLKRFVIWIWKHIKFGVQCEPIENQKIRCITKGGAKKVITETQWKRIPPSLRNRLLKKTTTTPPVSTT</sequence>
<organism evidence="2 3">
    <name type="scientific">Acyrthosiphon pisum</name>
    <name type="common">Pea aphid</name>
    <dbReference type="NCBI Taxonomy" id="7029"/>
    <lineage>
        <taxon>Eukaryota</taxon>
        <taxon>Metazoa</taxon>
        <taxon>Ecdysozoa</taxon>
        <taxon>Arthropoda</taxon>
        <taxon>Hexapoda</taxon>
        <taxon>Insecta</taxon>
        <taxon>Pterygota</taxon>
        <taxon>Neoptera</taxon>
        <taxon>Paraneoptera</taxon>
        <taxon>Hemiptera</taxon>
        <taxon>Sternorrhyncha</taxon>
        <taxon>Aphidomorpha</taxon>
        <taxon>Aphidoidea</taxon>
        <taxon>Aphididae</taxon>
        <taxon>Macrosiphini</taxon>
        <taxon>Acyrthosiphon</taxon>
    </lineage>
</organism>
<evidence type="ECO:0000256" key="1">
    <source>
        <dbReference type="SAM" id="SignalP"/>
    </source>
</evidence>
<evidence type="ECO:0000313" key="3">
    <source>
        <dbReference type="Proteomes" id="UP000007819"/>
    </source>
</evidence>
<dbReference type="RefSeq" id="XP_003244259.1">
    <property type="nucleotide sequence ID" value="XM_003244211.4"/>
</dbReference>
<reference evidence="2" key="2">
    <citation type="submission" date="2022-06" db="UniProtKB">
        <authorList>
            <consortium name="EnsemblMetazoa"/>
        </authorList>
    </citation>
    <scope>IDENTIFICATION</scope>
</reference>
<name>A0A8R2A9G3_ACYPI</name>
<evidence type="ECO:0000313" key="2">
    <source>
        <dbReference type="EnsemblMetazoa" id="XP_003244259.1"/>
    </source>
</evidence>
<feature type="signal peptide" evidence="1">
    <location>
        <begin position="1"/>
        <end position="16"/>
    </location>
</feature>
<dbReference type="GeneID" id="100569719"/>
<accession>A0A8R2A9G3</accession>
<dbReference type="OrthoDB" id="10562651at2759"/>
<feature type="chain" id="PRO_5035801960" description="Secreted protein" evidence="1">
    <location>
        <begin position="17"/>
        <end position="118"/>
    </location>
</feature>
<reference evidence="3" key="1">
    <citation type="submission" date="2010-06" db="EMBL/GenBank/DDBJ databases">
        <authorList>
            <person name="Jiang H."/>
            <person name="Abraham K."/>
            <person name="Ali S."/>
            <person name="Alsbrooks S.L."/>
            <person name="Anim B.N."/>
            <person name="Anosike U.S."/>
            <person name="Attaway T."/>
            <person name="Bandaranaike D.P."/>
            <person name="Battles P.K."/>
            <person name="Bell S.N."/>
            <person name="Bell A.V."/>
            <person name="Beltran B."/>
            <person name="Bickham C."/>
            <person name="Bustamante Y."/>
            <person name="Caleb T."/>
            <person name="Canada A."/>
            <person name="Cardenas V."/>
            <person name="Carter K."/>
            <person name="Chacko J."/>
            <person name="Chandrabose M.N."/>
            <person name="Chavez D."/>
            <person name="Chavez A."/>
            <person name="Chen L."/>
            <person name="Chu H.-S."/>
            <person name="Claassen K.J."/>
            <person name="Cockrell R."/>
            <person name="Collins M."/>
            <person name="Cooper J.A."/>
            <person name="Cree A."/>
            <person name="Curry S.M."/>
            <person name="Da Y."/>
            <person name="Dao M.D."/>
            <person name="Das B."/>
            <person name="Davila M.-L."/>
            <person name="Davy-Carroll L."/>
            <person name="Denson S."/>
            <person name="Dinh H."/>
            <person name="Ebong V.E."/>
            <person name="Edwards J.R."/>
            <person name="Egan A."/>
            <person name="El-Daye J."/>
            <person name="Escobedo L."/>
            <person name="Fernandez S."/>
            <person name="Fernando P.R."/>
            <person name="Flagg N."/>
            <person name="Forbes L.D."/>
            <person name="Fowler R.G."/>
            <person name="Fu Q."/>
            <person name="Gabisi R.A."/>
            <person name="Ganer J."/>
            <person name="Garbino Pronczuk A."/>
            <person name="Garcia R.M."/>
            <person name="Garner T."/>
            <person name="Garrett T.E."/>
            <person name="Gonzalez D.A."/>
            <person name="Hamid H."/>
            <person name="Hawkins E.S."/>
            <person name="Hirani K."/>
            <person name="Hogues M.E."/>
            <person name="Hollins B."/>
            <person name="Hsiao C.-H."/>
            <person name="Jabil R."/>
            <person name="James M.L."/>
            <person name="Jhangiani S.N."/>
            <person name="Johnson B."/>
            <person name="Johnson Q."/>
            <person name="Joshi V."/>
            <person name="Kalu J.B."/>
            <person name="Kam C."/>
            <person name="Kashfia A."/>
            <person name="Keebler J."/>
            <person name="Kisamo H."/>
            <person name="Kovar C.L."/>
            <person name="Lago L.A."/>
            <person name="Lai C.-Y."/>
            <person name="Laidlaw J."/>
            <person name="Lara F."/>
            <person name="Le T.-K."/>
            <person name="Lee S.L."/>
            <person name="Legall F.H."/>
            <person name="Lemon S.J."/>
            <person name="Lewis L.R."/>
            <person name="Li B."/>
            <person name="Liu Y."/>
            <person name="Liu Y.-S."/>
            <person name="Lopez J."/>
            <person name="Lozado R.J."/>
            <person name="Lu J."/>
            <person name="Madu R.C."/>
            <person name="Maheshwari M."/>
            <person name="Maheshwari R."/>
            <person name="Malloy K."/>
            <person name="Martinez E."/>
            <person name="Mathew T."/>
            <person name="Mercado I.C."/>
            <person name="Mercado C."/>
            <person name="Meyer B."/>
            <person name="Montgomery K."/>
            <person name="Morgan M.B."/>
            <person name="Munidasa M."/>
            <person name="Nazareth L.V."/>
            <person name="Nelson J."/>
            <person name="Ng B.M."/>
            <person name="Nguyen N.B."/>
            <person name="Nguyen P.Q."/>
            <person name="Nguyen T."/>
            <person name="Obregon M."/>
            <person name="Okwuonu G.O."/>
            <person name="Onwere C.G."/>
            <person name="Orozco G."/>
            <person name="Parra A."/>
            <person name="Patel S."/>
            <person name="Patil S."/>
            <person name="Perez A."/>
            <person name="Perez Y."/>
            <person name="Pham C."/>
            <person name="Primus E.L."/>
            <person name="Pu L.-L."/>
            <person name="Puazo M."/>
            <person name="Qin X."/>
            <person name="Quiroz J.B."/>
            <person name="Reese J."/>
            <person name="Richards S."/>
            <person name="Rives C.M."/>
            <person name="Robberts R."/>
            <person name="Ruiz S.J."/>
            <person name="Ruiz M.J."/>
            <person name="Santibanez J."/>
            <person name="Schneider B.W."/>
            <person name="Sisson I."/>
            <person name="Smith M."/>
            <person name="Sodergren E."/>
            <person name="Song X.-Z."/>
            <person name="Song B.B."/>
            <person name="Summersgill H."/>
            <person name="Thelus R."/>
            <person name="Thornton R.D."/>
            <person name="Trejos Z.Y."/>
            <person name="Usmani K."/>
            <person name="Vattathil S."/>
            <person name="Villasana D."/>
            <person name="Walker D.L."/>
            <person name="Wang S."/>
            <person name="Wang K."/>
            <person name="White C.S."/>
            <person name="Williams A.C."/>
            <person name="Williamson J."/>
            <person name="Wilson K."/>
            <person name="Woghiren I.O."/>
            <person name="Woodworth J.R."/>
            <person name="Worley K.C."/>
            <person name="Wright R.A."/>
            <person name="Wu W."/>
            <person name="Young L."/>
            <person name="Zhang L."/>
            <person name="Zhang J."/>
            <person name="Zhu Y."/>
            <person name="Muzny D.M."/>
            <person name="Weinstock G."/>
            <person name="Gibbs R.A."/>
        </authorList>
    </citation>
    <scope>NUCLEOTIDE SEQUENCE [LARGE SCALE GENOMIC DNA]</scope>
    <source>
        <strain evidence="3">LSR1</strain>
    </source>
</reference>
<keyword evidence="3" id="KW-1185">Reference proteome</keyword>
<dbReference type="AlphaFoldDB" id="A0A8R2A9G3"/>
<proteinExistence type="predicted"/>
<dbReference type="KEGG" id="api:100569719"/>
<protein>
    <recommendedName>
        <fullName evidence="4">Secreted protein</fullName>
    </recommendedName>
</protein>
<dbReference type="Proteomes" id="UP000007819">
    <property type="component" value="Chromosome A1"/>
</dbReference>
<dbReference type="EnsemblMetazoa" id="XM_003244211.4">
    <property type="protein sequence ID" value="XP_003244259.1"/>
    <property type="gene ID" value="LOC100569719"/>
</dbReference>
<evidence type="ECO:0008006" key="4">
    <source>
        <dbReference type="Google" id="ProtNLM"/>
    </source>
</evidence>
<keyword evidence="1" id="KW-0732">Signal</keyword>